<sequence length="106" mass="11877">MGSVNPRTSLVDPSSLKNIVPFGEMFDEMCCCNNAWQILDENTEVDAIREDRKALIAIEEGKFLIDIDLTASTSNIALFLPNMKEIFTDSSGIEQHIKSINEPKKE</sequence>
<organism evidence="1 2">
    <name type="scientific">Panagrolaimus superbus</name>
    <dbReference type="NCBI Taxonomy" id="310955"/>
    <lineage>
        <taxon>Eukaryota</taxon>
        <taxon>Metazoa</taxon>
        <taxon>Ecdysozoa</taxon>
        <taxon>Nematoda</taxon>
        <taxon>Chromadorea</taxon>
        <taxon>Rhabditida</taxon>
        <taxon>Tylenchina</taxon>
        <taxon>Panagrolaimomorpha</taxon>
        <taxon>Panagrolaimoidea</taxon>
        <taxon>Panagrolaimidae</taxon>
        <taxon>Panagrolaimus</taxon>
    </lineage>
</organism>
<protein>
    <submittedName>
        <fullName evidence="2">Uncharacterized protein</fullName>
    </submittedName>
</protein>
<dbReference type="Proteomes" id="UP000887577">
    <property type="component" value="Unplaced"/>
</dbReference>
<dbReference type="AlphaFoldDB" id="A0A914YEV0"/>
<evidence type="ECO:0000313" key="1">
    <source>
        <dbReference type="Proteomes" id="UP000887577"/>
    </source>
</evidence>
<name>A0A914YEV0_9BILA</name>
<proteinExistence type="predicted"/>
<dbReference type="WBParaSite" id="PSU_v2.g15914.t1">
    <property type="protein sequence ID" value="PSU_v2.g15914.t1"/>
    <property type="gene ID" value="PSU_v2.g15914"/>
</dbReference>
<reference evidence="2" key="1">
    <citation type="submission" date="2022-11" db="UniProtKB">
        <authorList>
            <consortium name="WormBaseParasite"/>
        </authorList>
    </citation>
    <scope>IDENTIFICATION</scope>
</reference>
<accession>A0A914YEV0</accession>
<evidence type="ECO:0000313" key="2">
    <source>
        <dbReference type="WBParaSite" id="PSU_v2.g15914.t1"/>
    </source>
</evidence>
<keyword evidence="1" id="KW-1185">Reference proteome</keyword>